<proteinExistence type="predicted"/>
<evidence type="ECO:0000259" key="2">
    <source>
        <dbReference type="Pfam" id="PF18818"/>
    </source>
</evidence>
<dbReference type="EMBL" id="VAJB01000068">
    <property type="protein sequence ID" value="TRB71237.1"/>
    <property type="molecule type" value="Genomic_DNA"/>
</dbReference>
<dbReference type="Proteomes" id="UP000315164">
    <property type="component" value="Unassembled WGS sequence"/>
</dbReference>
<gene>
    <name evidence="4" type="ORF">FEA53_13670</name>
    <name evidence="3" type="ORF">FEB89_13640</name>
</gene>
<dbReference type="Proteomes" id="UP000318394">
    <property type="component" value="Unassembled WGS sequence"/>
</dbReference>
<evidence type="ECO:0000313" key="3">
    <source>
        <dbReference type="EMBL" id="TRB33648.1"/>
    </source>
</evidence>
<keyword evidence="6" id="KW-1185">Reference proteome</keyword>
<accession>A0A547E7J9</accession>
<dbReference type="KEGG" id="mhay:VK67_07965"/>
<evidence type="ECO:0000259" key="1">
    <source>
        <dbReference type="Pfam" id="PF08401"/>
    </source>
</evidence>
<protein>
    <submittedName>
        <fullName evidence="4">DUF1738 domain-containing protein</fullName>
    </submittedName>
</protein>
<dbReference type="GeneID" id="67369298"/>
<dbReference type="GO" id="GO:0003697">
    <property type="term" value="F:single-stranded DNA binding"/>
    <property type="evidence" value="ECO:0007669"/>
    <property type="project" value="InterPro"/>
</dbReference>
<dbReference type="KEGG" id="mhaq:WC39_07965"/>
<dbReference type="InterPro" id="IPR041459">
    <property type="entry name" value="MPTase-PolyVal"/>
</dbReference>
<sequence>MNPQSNTQPKFDLYQEVTDKIIAALEQGTAPWLKPWDSVIPYGGMPCNAISGRLYSGINVLLLWLSAAEHGYIQRKWITAKAAIEAGGHVRKGEKATLAVSYRPYDREKTDDDGNLVLDDDGNPVIEHLASIKKHCLFNIEQCEKLPQDWYETVETPEQLTDENQYAIFEEIRLMLKGMDLQVMVKPSNQAYYHPRNDHIVMPEMKQFHSPQKFHSVLLHEMTHATGHQSRLARDGIVSGKARFGNKVYAFEELVAEMGCAFLCSHLGFADVPQNASYIESWIKVLREDKRAIFRASGKAREACQYMLDALNIAQLADKYEVFEEAA</sequence>
<dbReference type="RefSeq" id="WP_006248921.1">
    <property type="nucleotide sequence ID" value="NZ_CP011098.1"/>
</dbReference>
<dbReference type="EMBL" id="VAJI01000071">
    <property type="protein sequence ID" value="TRB33648.1"/>
    <property type="molecule type" value="Genomic_DNA"/>
</dbReference>
<evidence type="ECO:0000313" key="4">
    <source>
        <dbReference type="EMBL" id="TRB71237.1"/>
    </source>
</evidence>
<dbReference type="OrthoDB" id="9792687at2"/>
<dbReference type="Pfam" id="PF18818">
    <property type="entry name" value="MPTase-PolyVal"/>
    <property type="match status" value="1"/>
</dbReference>
<dbReference type="InterPro" id="IPR017113">
    <property type="entry name" value="Antirestriction_ArdC"/>
</dbReference>
<feature type="domain" description="Polyvalent protein metallopeptidase" evidence="2">
    <location>
        <begin position="176"/>
        <end position="297"/>
    </location>
</feature>
<comment type="caution">
    <text evidence="4">The sequence shown here is derived from an EMBL/GenBank/DDBJ whole genome shotgun (WGS) entry which is preliminary data.</text>
</comment>
<name>A0A547E7J9_MANHA</name>
<organism evidence="4 5">
    <name type="scientific">Mannheimia haemolytica</name>
    <name type="common">Pasteurella haemolytica</name>
    <dbReference type="NCBI Taxonomy" id="75985"/>
    <lineage>
        <taxon>Bacteria</taxon>
        <taxon>Pseudomonadati</taxon>
        <taxon>Pseudomonadota</taxon>
        <taxon>Gammaproteobacteria</taxon>
        <taxon>Pasteurellales</taxon>
        <taxon>Pasteurellaceae</taxon>
        <taxon>Mannheimia</taxon>
    </lineage>
</organism>
<reference evidence="5 6" key="1">
    <citation type="journal article" date="2019" name="Vet. Microbiol.">
        <title>Genetic characterization of susceptible and multi-drug resistant Mannheimia haemolytica isolated from high-risk stocker calves prior to and after antimicrobial metaphylaxis.</title>
        <authorList>
            <person name="Snyder E.R."/>
            <person name="Alvarez-Narvaez S."/>
            <person name="Credille B.C."/>
        </authorList>
    </citation>
    <scope>NUCLEOTIDE SEQUENCE [LARGE SCALE GENOMIC DNA]</scope>
    <source>
        <strain evidence="4 5">UGA-R5-128-1</strain>
        <strain evidence="3 6">UGA-R7-163-1</strain>
    </source>
</reference>
<dbReference type="InterPro" id="IPR013610">
    <property type="entry name" value="ArdC_N"/>
</dbReference>
<evidence type="ECO:0000313" key="6">
    <source>
        <dbReference type="Proteomes" id="UP000318394"/>
    </source>
</evidence>
<dbReference type="AlphaFoldDB" id="A0A547E7J9"/>
<dbReference type="PIRSF" id="PIRSF037112">
    <property type="entry name" value="Antirestriction_ArdC"/>
    <property type="match status" value="1"/>
</dbReference>
<feature type="domain" description="N-terminal" evidence="1">
    <location>
        <begin position="12"/>
        <end position="117"/>
    </location>
</feature>
<dbReference type="Pfam" id="PF08401">
    <property type="entry name" value="ArdcN"/>
    <property type="match status" value="1"/>
</dbReference>
<evidence type="ECO:0000313" key="5">
    <source>
        <dbReference type="Proteomes" id="UP000315164"/>
    </source>
</evidence>